<dbReference type="Gramene" id="Ma09_t17720.1">
    <property type="protein sequence ID" value="Ma09_p17720.1"/>
    <property type="gene ID" value="Ma09_g17720"/>
</dbReference>
<dbReference type="Gene3D" id="3.30.530.20">
    <property type="match status" value="1"/>
</dbReference>
<dbReference type="SUPFAM" id="SSF55961">
    <property type="entry name" value="Bet v1-like"/>
    <property type="match status" value="1"/>
</dbReference>
<dbReference type="InterPro" id="IPR023393">
    <property type="entry name" value="START-like_dom_sf"/>
</dbReference>
<protein>
    <submittedName>
        <fullName evidence="2">(wild Malaysian banana) hypothetical protein</fullName>
    </submittedName>
</protein>
<evidence type="ECO:0000313" key="2">
    <source>
        <dbReference type="EMBL" id="CAG1835519.1"/>
    </source>
</evidence>
<dbReference type="Pfam" id="PF00407">
    <property type="entry name" value="Bet_v_1"/>
    <property type="match status" value="1"/>
</dbReference>
<dbReference type="InterPro" id="IPR051761">
    <property type="entry name" value="MLP-like_ligand-binding"/>
</dbReference>
<sequence length="141" mass="15931">MASMVEVGVEVKSSPDKFWTAIHASTKLIPRILPPHHKSIRIIEGDGNSVGTIRLLKYAQGVPLITFAKQAAEELDDADITDSEIVSFYKTFKTTLKVEARGDSSLVKYYIEYEKVYEEVPDPHLTQEMAVKHYNELFDLS</sequence>
<dbReference type="PANTHER" id="PTHR31907">
    <property type="entry name" value="MLP-LIKE PROTEIN 423"/>
    <property type="match status" value="1"/>
</dbReference>
<reference evidence="3" key="2">
    <citation type="submission" date="2021-05" db="UniProtKB">
        <authorList>
            <consortium name="EnsemblPlants"/>
        </authorList>
    </citation>
    <scope>IDENTIFICATION</scope>
    <source>
        <strain evidence="3">subsp. malaccensis</strain>
    </source>
</reference>
<evidence type="ECO:0000313" key="4">
    <source>
        <dbReference type="Proteomes" id="UP000012960"/>
    </source>
</evidence>
<evidence type="ECO:0000313" key="3">
    <source>
        <dbReference type="EnsemblPlants" id="Ma09_p17720.1"/>
    </source>
</evidence>
<dbReference type="Proteomes" id="UP000012960">
    <property type="component" value="Unplaced"/>
</dbReference>
<dbReference type="OrthoDB" id="1858121at2759"/>
<proteinExistence type="predicted"/>
<dbReference type="EMBL" id="HG996474">
    <property type="protein sequence ID" value="CAG1835519.1"/>
    <property type="molecule type" value="Genomic_DNA"/>
</dbReference>
<gene>
    <name evidence="2" type="ORF">GSMUA_236090.1</name>
</gene>
<keyword evidence="4" id="KW-1185">Reference proteome</keyword>
<accession>A0A804KKS4</accession>
<reference evidence="2" key="1">
    <citation type="submission" date="2021-03" db="EMBL/GenBank/DDBJ databases">
        <authorList>
            <consortium name="Genoscope - CEA"/>
            <person name="William W."/>
        </authorList>
    </citation>
    <scope>NUCLEOTIDE SEQUENCE</scope>
    <source>
        <strain evidence="2">Doubled-haploid Pahang</strain>
    </source>
</reference>
<feature type="domain" description="Bet v I/Major latex protein" evidence="1">
    <location>
        <begin position="1"/>
        <end position="139"/>
    </location>
</feature>
<dbReference type="GO" id="GO:0006952">
    <property type="term" value="P:defense response"/>
    <property type="evidence" value="ECO:0007669"/>
    <property type="project" value="InterPro"/>
</dbReference>
<dbReference type="SMART" id="SM01037">
    <property type="entry name" value="Bet_v_1"/>
    <property type="match status" value="1"/>
</dbReference>
<dbReference type="EnsemblPlants" id="Ma09_t17720.1">
    <property type="protein sequence ID" value="Ma09_p17720.1"/>
    <property type="gene ID" value="Ma09_g17720"/>
</dbReference>
<dbReference type="OMA" id="SVRLFTY"/>
<dbReference type="SMR" id="A0A804KKS4"/>
<evidence type="ECO:0000259" key="1">
    <source>
        <dbReference type="SMART" id="SM01037"/>
    </source>
</evidence>
<dbReference type="AlphaFoldDB" id="A0A804KKS4"/>
<name>A0A804KKS4_MUSAM</name>
<organism evidence="3 4">
    <name type="scientific">Musa acuminata subsp. malaccensis</name>
    <name type="common">Wild banana</name>
    <name type="synonym">Musa malaccensis</name>
    <dbReference type="NCBI Taxonomy" id="214687"/>
    <lineage>
        <taxon>Eukaryota</taxon>
        <taxon>Viridiplantae</taxon>
        <taxon>Streptophyta</taxon>
        <taxon>Embryophyta</taxon>
        <taxon>Tracheophyta</taxon>
        <taxon>Spermatophyta</taxon>
        <taxon>Magnoliopsida</taxon>
        <taxon>Liliopsida</taxon>
        <taxon>Zingiberales</taxon>
        <taxon>Musaceae</taxon>
        <taxon>Musa</taxon>
    </lineage>
</organism>
<dbReference type="InterPro" id="IPR000916">
    <property type="entry name" value="Bet_v_I/MLP"/>
</dbReference>